<organism evidence="1 2">
    <name type="scientific">Smallanthus sonchifolius</name>
    <dbReference type="NCBI Taxonomy" id="185202"/>
    <lineage>
        <taxon>Eukaryota</taxon>
        <taxon>Viridiplantae</taxon>
        <taxon>Streptophyta</taxon>
        <taxon>Embryophyta</taxon>
        <taxon>Tracheophyta</taxon>
        <taxon>Spermatophyta</taxon>
        <taxon>Magnoliopsida</taxon>
        <taxon>eudicotyledons</taxon>
        <taxon>Gunneridae</taxon>
        <taxon>Pentapetalae</taxon>
        <taxon>asterids</taxon>
        <taxon>campanulids</taxon>
        <taxon>Asterales</taxon>
        <taxon>Asteraceae</taxon>
        <taxon>Asteroideae</taxon>
        <taxon>Heliantheae alliance</taxon>
        <taxon>Millerieae</taxon>
        <taxon>Smallanthus</taxon>
    </lineage>
</organism>
<sequence>MNNVVELNLAQNRFPGIQETGMWRLCQLKQLDLSFNYMEGRLTMPSECNRYGLERLILNDNKLSGEIPTSLERLTALRALYLDYNMLTGPIPGSLGNLTGLTELVLSGNQLTGLMPTSLGNLMALRRLDLSENLLNGRIPFSIGRLLNLEILYLSLNSLSSIPFSIGNLSELQFLDLSSNLLQGSLPDSIGQLSKLQFLDISNNSLSGVVTEAHFANTSNLIHLAATSNQFLNFKISPNWKPPFQIRNVMLGSCKIESEFPPWIRTQTNLVILILSNTSIYGPLPDWLHQLPVIPILDLSHNSLNGPLTNLPSNQTTKPTEPLGTFVERLADYASVSRLLLLKNNDFNGSIPDLLCNTTDLVILDLSRNMLSGNLPDCFGNLSELMVMILSSNRLSGIIPSSIGKLGSSIQWLHLNNNSFHGELPETLSNCTSLDVLDLGENRFSGSIPKWIGERIKFLVVLRLHNNNFTGPIPEELCQNSDFQIMDFGENNLTGTIPRCFRNLRGMTGGDFNLYFFGGFEQSLIQTLIDPWIYAGNDELCGSPLPKSCGRNEVAVTEPENVEKDDLEEIWIYAISSGFTTGFIGFLGILVLMKRWRLAFFNFVEVYICKKKGSLNWRKRRHAKPRAPIHVDIHLLPTYLPTTQRHVDVLTIRRLPPNL</sequence>
<evidence type="ECO:0000313" key="2">
    <source>
        <dbReference type="Proteomes" id="UP001056120"/>
    </source>
</evidence>
<protein>
    <submittedName>
        <fullName evidence="1">Uncharacterized protein</fullName>
    </submittedName>
</protein>
<name>A0ACB9HZC8_9ASTR</name>
<comment type="caution">
    <text evidence="1">The sequence shown here is derived from an EMBL/GenBank/DDBJ whole genome shotgun (WGS) entry which is preliminary data.</text>
</comment>
<proteinExistence type="predicted"/>
<accession>A0ACB9HZC8</accession>
<keyword evidence="2" id="KW-1185">Reference proteome</keyword>
<reference evidence="1 2" key="2">
    <citation type="journal article" date="2022" name="Mol. Ecol. Resour.">
        <title>The genomes of chicory, endive, great burdock and yacon provide insights into Asteraceae paleo-polyploidization history and plant inulin production.</title>
        <authorList>
            <person name="Fan W."/>
            <person name="Wang S."/>
            <person name="Wang H."/>
            <person name="Wang A."/>
            <person name="Jiang F."/>
            <person name="Liu H."/>
            <person name="Zhao H."/>
            <person name="Xu D."/>
            <person name="Zhang Y."/>
        </authorList>
    </citation>
    <scope>NUCLEOTIDE SEQUENCE [LARGE SCALE GENOMIC DNA]</scope>
    <source>
        <strain evidence="2">cv. Yunnan</strain>
        <tissue evidence="1">Leaves</tissue>
    </source>
</reference>
<reference evidence="2" key="1">
    <citation type="journal article" date="2022" name="Mol. Ecol. Resour.">
        <title>The genomes of chicory, endive, great burdock and yacon provide insights into Asteraceae palaeo-polyploidization history and plant inulin production.</title>
        <authorList>
            <person name="Fan W."/>
            <person name="Wang S."/>
            <person name="Wang H."/>
            <person name="Wang A."/>
            <person name="Jiang F."/>
            <person name="Liu H."/>
            <person name="Zhao H."/>
            <person name="Xu D."/>
            <person name="Zhang Y."/>
        </authorList>
    </citation>
    <scope>NUCLEOTIDE SEQUENCE [LARGE SCALE GENOMIC DNA]</scope>
    <source>
        <strain evidence="2">cv. Yunnan</strain>
    </source>
</reference>
<dbReference type="Proteomes" id="UP001056120">
    <property type="component" value="Linkage Group LG11"/>
</dbReference>
<gene>
    <name evidence="1" type="ORF">L1987_35482</name>
</gene>
<dbReference type="EMBL" id="CM042028">
    <property type="protein sequence ID" value="KAI3800172.1"/>
    <property type="molecule type" value="Genomic_DNA"/>
</dbReference>
<evidence type="ECO:0000313" key="1">
    <source>
        <dbReference type="EMBL" id="KAI3800172.1"/>
    </source>
</evidence>